<dbReference type="PROSITE" id="PS50137">
    <property type="entry name" value="DS_RBD"/>
    <property type="match status" value="1"/>
</dbReference>
<dbReference type="SUPFAM" id="SSF54768">
    <property type="entry name" value="dsRNA-binding domain-like"/>
    <property type="match status" value="1"/>
</dbReference>
<dbReference type="Gene3D" id="3.30.160.20">
    <property type="match status" value="1"/>
</dbReference>
<organism evidence="3 4">
    <name type="scientific">Sphaerobolus stellatus (strain SS14)</name>
    <dbReference type="NCBI Taxonomy" id="990650"/>
    <lineage>
        <taxon>Eukaryota</taxon>
        <taxon>Fungi</taxon>
        <taxon>Dikarya</taxon>
        <taxon>Basidiomycota</taxon>
        <taxon>Agaricomycotina</taxon>
        <taxon>Agaricomycetes</taxon>
        <taxon>Phallomycetidae</taxon>
        <taxon>Geastrales</taxon>
        <taxon>Sphaerobolaceae</taxon>
        <taxon>Sphaerobolus</taxon>
    </lineage>
</organism>
<evidence type="ECO:0000313" key="4">
    <source>
        <dbReference type="Proteomes" id="UP000054279"/>
    </source>
</evidence>
<gene>
    <name evidence="3" type="ORF">M422DRAFT_265452</name>
</gene>
<proteinExistence type="predicted"/>
<protein>
    <recommendedName>
        <fullName evidence="2">DRBM domain-containing protein</fullName>
    </recommendedName>
</protein>
<dbReference type="GO" id="GO:0003723">
    <property type="term" value="F:RNA binding"/>
    <property type="evidence" value="ECO:0007669"/>
    <property type="project" value="UniProtKB-UniRule"/>
</dbReference>
<keyword evidence="4" id="KW-1185">Reference proteome</keyword>
<keyword evidence="1" id="KW-0694">RNA-binding</keyword>
<evidence type="ECO:0000256" key="1">
    <source>
        <dbReference type="PROSITE-ProRule" id="PRU00266"/>
    </source>
</evidence>
<dbReference type="EMBL" id="KN837223">
    <property type="protein sequence ID" value="KIJ32694.1"/>
    <property type="molecule type" value="Genomic_DNA"/>
</dbReference>
<evidence type="ECO:0000313" key="3">
    <source>
        <dbReference type="EMBL" id="KIJ32694.1"/>
    </source>
</evidence>
<dbReference type="InterPro" id="IPR014720">
    <property type="entry name" value="dsRBD_dom"/>
</dbReference>
<reference evidence="3 4" key="1">
    <citation type="submission" date="2014-06" db="EMBL/GenBank/DDBJ databases">
        <title>Evolutionary Origins and Diversification of the Mycorrhizal Mutualists.</title>
        <authorList>
            <consortium name="DOE Joint Genome Institute"/>
            <consortium name="Mycorrhizal Genomics Consortium"/>
            <person name="Kohler A."/>
            <person name="Kuo A."/>
            <person name="Nagy L.G."/>
            <person name="Floudas D."/>
            <person name="Copeland A."/>
            <person name="Barry K.W."/>
            <person name="Cichocki N."/>
            <person name="Veneault-Fourrey C."/>
            <person name="LaButti K."/>
            <person name="Lindquist E.A."/>
            <person name="Lipzen A."/>
            <person name="Lundell T."/>
            <person name="Morin E."/>
            <person name="Murat C."/>
            <person name="Riley R."/>
            <person name="Ohm R."/>
            <person name="Sun H."/>
            <person name="Tunlid A."/>
            <person name="Henrissat B."/>
            <person name="Grigoriev I.V."/>
            <person name="Hibbett D.S."/>
            <person name="Martin F."/>
        </authorList>
    </citation>
    <scope>NUCLEOTIDE SEQUENCE [LARGE SCALE GENOMIC DNA]</scope>
    <source>
        <strain evidence="3 4">SS14</strain>
    </source>
</reference>
<dbReference type="Pfam" id="PF00035">
    <property type="entry name" value="dsrm"/>
    <property type="match status" value="1"/>
</dbReference>
<dbReference type="OrthoDB" id="3246846at2759"/>
<sequence length="80" mass="8866">MSQQNENRHIIILNNYMQRAHQLGALSCSETSTGPAHLPTWTVTYIINGQPMGSGTAQQKWKAKDTAARETLIALGVMQR</sequence>
<feature type="domain" description="DRBM" evidence="2">
    <location>
        <begin position="8"/>
        <end position="77"/>
    </location>
</feature>
<accession>A0A0C9UD97</accession>
<name>A0A0C9UD97_SPHS4</name>
<dbReference type="HOGENOM" id="CLU_172700_0_1_1"/>
<evidence type="ECO:0000259" key="2">
    <source>
        <dbReference type="PROSITE" id="PS50137"/>
    </source>
</evidence>
<dbReference type="AlphaFoldDB" id="A0A0C9UD97"/>
<dbReference type="Proteomes" id="UP000054279">
    <property type="component" value="Unassembled WGS sequence"/>
</dbReference>